<feature type="chain" id="PRO_5045150180" description="Secreted protein" evidence="1">
    <location>
        <begin position="19"/>
        <end position="107"/>
    </location>
</feature>
<keyword evidence="1" id="KW-0732">Signal</keyword>
<evidence type="ECO:0000313" key="3">
    <source>
        <dbReference type="Proteomes" id="UP001059672"/>
    </source>
</evidence>
<accession>A0ABY5HDA2</accession>
<reference evidence="2" key="1">
    <citation type="submission" date="2021-04" db="EMBL/GenBank/DDBJ databases">
        <title>Oceanospirillales bacteria with DddD are important DMSP degraders in coastal seawater.</title>
        <authorList>
            <person name="Liu J."/>
        </authorList>
    </citation>
    <scope>NUCLEOTIDE SEQUENCE</scope>
    <source>
        <strain evidence="2">D13-4</strain>
    </source>
</reference>
<keyword evidence="3" id="KW-1185">Reference proteome</keyword>
<evidence type="ECO:0008006" key="4">
    <source>
        <dbReference type="Google" id="ProtNLM"/>
    </source>
</evidence>
<dbReference type="Proteomes" id="UP001059672">
    <property type="component" value="Chromosome"/>
</dbReference>
<sequence length="107" mass="11499">MACVACCLAAVLAWPALAEQQAGQTLRVIPKVYISPGASGSIGSSERFERHDLYGGQQLPGVSRIETGYGSQSHEVRGGIQQSVEYPGGYRVEQLPGQSGYSRERTR</sequence>
<evidence type="ECO:0000313" key="2">
    <source>
        <dbReference type="EMBL" id="UTW09959.1"/>
    </source>
</evidence>
<dbReference type="EMBL" id="CP073346">
    <property type="protein sequence ID" value="UTW09959.1"/>
    <property type="molecule type" value="Genomic_DNA"/>
</dbReference>
<proteinExistence type="predicted"/>
<protein>
    <recommendedName>
        <fullName evidence="4">Secreted protein</fullName>
    </recommendedName>
</protein>
<name>A0ABY5HDA2_9PSED</name>
<feature type="signal peptide" evidence="1">
    <location>
        <begin position="1"/>
        <end position="18"/>
    </location>
</feature>
<organism evidence="2 3">
    <name type="scientific">Pseudomonas benzenivorans</name>
    <dbReference type="NCBI Taxonomy" id="556533"/>
    <lineage>
        <taxon>Bacteria</taxon>
        <taxon>Pseudomonadati</taxon>
        <taxon>Pseudomonadota</taxon>
        <taxon>Gammaproteobacteria</taxon>
        <taxon>Pseudomonadales</taxon>
        <taxon>Pseudomonadaceae</taxon>
        <taxon>Pseudomonas</taxon>
    </lineage>
</organism>
<evidence type="ECO:0000256" key="1">
    <source>
        <dbReference type="SAM" id="SignalP"/>
    </source>
</evidence>
<gene>
    <name evidence="2" type="ORF">KDW96_18905</name>
</gene>